<sequence length="40" mass="4923">MHRLSRGRARKLQVRPWQVLLLDQLNSSGRTRQYRQEMAW</sequence>
<dbReference type="Proteomes" id="UP000280455">
    <property type="component" value="Chromosome"/>
</dbReference>
<evidence type="ECO:0000313" key="2">
    <source>
        <dbReference type="Proteomes" id="UP000280455"/>
    </source>
</evidence>
<protein>
    <submittedName>
        <fullName evidence="1">Uncharacterized protein</fullName>
    </submittedName>
</protein>
<accession>A0AAD1E840</accession>
<reference evidence="1 2" key="1">
    <citation type="submission" date="2018-03" db="EMBL/GenBank/DDBJ databases">
        <title>Diversity of phytobeneficial traits revealed by whole-genome analysis of worldwide-isolated phenazine-producing Pseudomonas spp.</title>
        <authorList>
            <person name="Biessy A."/>
            <person name="Novinscak A."/>
            <person name="Blom J."/>
            <person name="Leger G."/>
            <person name="Thomashow L.S."/>
            <person name="Cazorla F.M."/>
            <person name="Josic D."/>
            <person name="Filion M."/>
        </authorList>
    </citation>
    <scope>NUCLEOTIDE SEQUENCE [LARGE SCALE GENOMIC DNA]</scope>
    <source>
        <strain evidence="1 2">ChPhzS24</strain>
    </source>
</reference>
<dbReference type="RefSeq" id="WP_016705350.1">
    <property type="nucleotide sequence ID" value="NZ_CP027719.1"/>
</dbReference>
<name>A0AAD1E840_9PSED</name>
<gene>
    <name evidence="1" type="ORF">C4K07_3807</name>
</gene>
<dbReference type="GeneID" id="79396613"/>
<dbReference type="EMBL" id="CP027750">
    <property type="protein sequence ID" value="AZE30589.1"/>
    <property type="molecule type" value="Genomic_DNA"/>
</dbReference>
<evidence type="ECO:0000313" key="1">
    <source>
        <dbReference type="EMBL" id="AZE30589.1"/>
    </source>
</evidence>
<dbReference type="AlphaFoldDB" id="A0AAD1E840"/>
<proteinExistence type="predicted"/>
<organism evidence="1 2">
    <name type="scientific">Pseudomonas chlororaphis subsp. aureofaciens</name>
    <dbReference type="NCBI Taxonomy" id="587851"/>
    <lineage>
        <taxon>Bacteria</taxon>
        <taxon>Pseudomonadati</taxon>
        <taxon>Pseudomonadota</taxon>
        <taxon>Gammaproteobacteria</taxon>
        <taxon>Pseudomonadales</taxon>
        <taxon>Pseudomonadaceae</taxon>
        <taxon>Pseudomonas</taxon>
    </lineage>
</organism>